<proteinExistence type="predicted"/>
<sequence length="941" mass="103653">MRMKLNLTDPHILRDREADLGSPIPLGPSKLQNQEGVNLRSTGQKHSDAQQCRVFSGNSPAPKPQSSPLFPVCSSLTNPNLNLVQPLSSWRQSPDLPAPRLQHHNQRHACSPRPPSPFLSTSSLRAASPMRSASPPQPFVGPHSHGRLSPSSLSLSPIGFGLSRLSSGNTRDFDSQDSPFGDPGPSRISPSLSMSSRRGSDGARSIYAAEIHAILSRRAAEVMRDNRDKASPQLRLGAQSTPLRAPTSQPQWSPTFSNSDSPCSSVSPPMSTAKHQESRAASVPPPAPPPWQGTASSRTSPTSISSYLFPTPSPKAGSREHDLTPDLATLPQAEVGGNCVYYTPKGIPYTSRSPSPRLDMCRTDPPVPAHSLTLVPNPDPCQLSNHNPEMSVGSCPSPQLNVQDDPVHDLSAALGPGPPEPSLHGSSICSSPKQGSADMVDAGDAEASRDTGFEDASVEGAQAELMGKVGDMHGRCGPCQCMTPLEVEFWGSEEIIQLRMEVHSRDEALERLRADLTLREGALQAAAKARQDLEKVVAAKDAEQERLQRTNEALENSIQLVVAELSDGKARSAEVQHTVAESETRAQELEALVAQRDADVQQLKAQLKCALEQQEALIQRNRNQQRQHEQEYDTLHAKFQAEGRQLKEDAATQEGVLQQQTASLRALHETLESRSQALTSLQQDYSLQAQELEGARQRLAMQSETMQQQVQGVQAELRQELEHKILLLRNRDIELEALKQSHADTQQRNKSLDRLVADLQEDKAFWRHDAEVQAAQHDKKVRELTKRLERREQELTEAAYWLEQEKKEKTTIRQQFVDRLTEKEKELKQWKERYAEATTGPQTTEEMLKQQKAKEQAAVQELQACLSEMHHVRRIVEQAIKQQPDMAVLLGTDEQLQEAKQPPPPTSAVGIALLKQELYGLRGTLAQECAAMIATNGCAMQ</sequence>
<organism evidence="3">
    <name type="scientific">Eutreptiella gymnastica</name>
    <dbReference type="NCBI Taxonomy" id="73025"/>
    <lineage>
        <taxon>Eukaryota</taxon>
        <taxon>Discoba</taxon>
        <taxon>Euglenozoa</taxon>
        <taxon>Euglenida</taxon>
        <taxon>Spirocuta</taxon>
        <taxon>Euglenophyceae</taxon>
        <taxon>Eutreptiales</taxon>
        <taxon>Eutreptiaceae</taxon>
        <taxon>Eutreptiella</taxon>
    </lineage>
</organism>
<evidence type="ECO:0000256" key="2">
    <source>
        <dbReference type="SAM" id="MobiDB-lite"/>
    </source>
</evidence>
<dbReference type="GO" id="GO:0030705">
    <property type="term" value="P:cytoskeleton-dependent intracellular transport"/>
    <property type="evidence" value="ECO:0007669"/>
    <property type="project" value="TreeGrafter"/>
</dbReference>
<dbReference type="AlphaFoldDB" id="A0A7S1J053"/>
<feature type="coiled-coil region" evidence="1">
    <location>
        <begin position="526"/>
        <end position="638"/>
    </location>
</feature>
<gene>
    <name evidence="3" type="ORF">EGYM00392_LOCUS39286</name>
</gene>
<feature type="compositionally biased region" description="Polar residues" evidence="2">
    <location>
        <begin position="424"/>
        <end position="434"/>
    </location>
</feature>
<feature type="compositionally biased region" description="Polar residues" evidence="2">
    <location>
        <begin position="238"/>
        <end position="256"/>
    </location>
</feature>
<dbReference type="GO" id="GO:0005737">
    <property type="term" value="C:cytoplasm"/>
    <property type="evidence" value="ECO:0007669"/>
    <property type="project" value="TreeGrafter"/>
</dbReference>
<feature type="coiled-coil region" evidence="1">
    <location>
        <begin position="735"/>
        <end position="840"/>
    </location>
</feature>
<feature type="region of interest" description="Disordered" evidence="2">
    <location>
        <begin position="223"/>
        <end position="321"/>
    </location>
</feature>
<dbReference type="GO" id="GO:0051959">
    <property type="term" value="F:dynein light intermediate chain binding"/>
    <property type="evidence" value="ECO:0007669"/>
    <property type="project" value="TreeGrafter"/>
</dbReference>
<feature type="compositionally biased region" description="Low complexity" evidence="2">
    <location>
        <begin position="294"/>
        <end position="306"/>
    </location>
</feature>
<dbReference type="GO" id="GO:0005815">
    <property type="term" value="C:microtubule organizing center"/>
    <property type="evidence" value="ECO:0007669"/>
    <property type="project" value="TreeGrafter"/>
</dbReference>
<evidence type="ECO:0000256" key="1">
    <source>
        <dbReference type="SAM" id="Coils"/>
    </source>
</evidence>
<feature type="compositionally biased region" description="Polar residues" evidence="2">
    <location>
        <begin position="382"/>
        <end position="402"/>
    </location>
</feature>
<feature type="region of interest" description="Disordered" evidence="2">
    <location>
        <begin position="378"/>
        <end position="445"/>
    </location>
</feature>
<dbReference type="EMBL" id="HBGA01105672">
    <property type="protein sequence ID" value="CAD9028151.1"/>
    <property type="molecule type" value="Transcribed_RNA"/>
</dbReference>
<feature type="region of interest" description="Disordered" evidence="2">
    <location>
        <begin position="89"/>
        <end position="152"/>
    </location>
</feature>
<feature type="compositionally biased region" description="Low complexity" evidence="2">
    <location>
        <begin position="257"/>
        <end position="271"/>
    </location>
</feature>
<feature type="region of interest" description="Disordered" evidence="2">
    <location>
        <begin position="166"/>
        <end position="199"/>
    </location>
</feature>
<dbReference type="PANTHER" id="PTHR18947">
    <property type="entry name" value="HOOK PROTEINS"/>
    <property type="match status" value="1"/>
</dbReference>
<keyword evidence="1" id="KW-0175">Coiled coil</keyword>
<feature type="compositionally biased region" description="Polar residues" evidence="2">
    <location>
        <begin position="30"/>
        <end position="44"/>
    </location>
</feature>
<dbReference type="GO" id="GO:0031122">
    <property type="term" value="P:cytoplasmic microtubule organization"/>
    <property type="evidence" value="ECO:0007669"/>
    <property type="project" value="TreeGrafter"/>
</dbReference>
<evidence type="ECO:0000313" key="3">
    <source>
        <dbReference type="EMBL" id="CAD9028151.1"/>
    </source>
</evidence>
<feature type="coiled-coil region" evidence="1">
    <location>
        <begin position="678"/>
        <end position="709"/>
    </location>
</feature>
<accession>A0A7S1J053</accession>
<feature type="region of interest" description="Disordered" evidence="2">
    <location>
        <begin position="1"/>
        <end position="71"/>
    </location>
</feature>
<dbReference type="GO" id="GO:0008017">
    <property type="term" value="F:microtubule binding"/>
    <property type="evidence" value="ECO:0007669"/>
    <property type="project" value="TreeGrafter"/>
</dbReference>
<feature type="compositionally biased region" description="Low complexity" evidence="2">
    <location>
        <begin position="186"/>
        <end position="197"/>
    </location>
</feature>
<reference evidence="3" key="1">
    <citation type="submission" date="2021-01" db="EMBL/GenBank/DDBJ databases">
        <authorList>
            <person name="Corre E."/>
            <person name="Pelletier E."/>
            <person name="Niang G."/>
            <person name="Scheremetjew M."/>
            <person name="Finn R."/>
            <person name="Kale V."/>
            <person name="Holt S."/>
            <person name="Cochrane G."/>
            <person name="Meng A."/>
            <person name="Brown T."/>
            <person name="Cohen L."/>
        </authorList>
    </citation>
    <scope>NUCLEOTIDE SEQUENCE</scope>
    <source>
        <strain evidence="3">NIES-381</strain>
    </source>
</reference>
<protein>
    <submittedName>
        <fullName evidence="3">Uncharacterized protein</fullName>
    </submittedName>
</protein>
<feature type="compositionally biased region" description="Polar residues" evidence="2">
    <location>
        <begin position="56"/>
        <end position="71"/>
    </location>
</feature>
<name>A0A7S1J053_9EUGL</name>
<feature type="compositionally biased region" description="Low complexity" evidence="2">
    <location>
        <begin position="141"/>
        <end position="152"/>
    </location>
</feature>
<dbReference type="PANTHER" id="PTHR18947:SF28">
    <property type="entry name" value="GIRDIN, ISOFORM A"/>
    <property type="match status" value="1"/>
</dbReference>